<dbReference type="OrthoDB" id="9762834at2"/>
<comment type="caution">
    <text evidence="2">The sequence shown here is derived from an EMBL/GenBank/DDBJ whole genome shotgun (WGS) entry which is preliminary data.</text>
</comment>
<evidence type="ECO:0000313" key="2">
    <source>
        <dbReference type="EMBL" id="RIY31134.1"/>
    </source>
</evidence>
<feature type="region of interest" description="Disordered" evidence="1">
    <location>
        <begin position="1053"/>
        <end position="1090"/>
    </location>
</feature>
<evidence type="ECO:0000256" key="1">
    <source>
        <dbReference type="SAM" id="MobiDB-lite"/>
    </source>
</evidence>
<sequence>MFTLIKFNDLEPCLDMLVNMIKNEPADKVQLDNLPSLVKQFKSRDYIVTTYQLQKLQVEHKLKELAGVQVQPKFINMGGLTSELINDFYSNLNQGYIKLLAPSPSLAHRLPADLISGKYSFVHINERDMRSKDDILLWAIIAELNQQIRQDPQTITNVFISEVISQLKEEIAFNQETDLNTSLYFIAKKLLQTIVTLDNNFHDVYSRFLAPDFDLKQFMLEYVTEVEQENVILAGQIAFMREVCLQNMQLLSNPYFKDNKIKFNSWEALTFIIEGEFELVKPFTQESKRFFLLDLKVFHSREILLLKKAAKFCNFDIVYFLNAATPLLFDTQSRRNFLQKCKENGNEFYRSLSDFNLPYRYVSSEASFNLLSLLGNSLKKITYAFPLDDSIYQTLEEQKLQLSDQIHYPQHLALNSLDNYAEYSIFIDPALAKTADGFYSPALYQQLTSLYSQLYTQVAAKVTTENNEESFNQLLVQELQTAEANQLLLAMQEAYATEPAPTLLQQIQKSIFEYTPFESETTPDLRASEQPVRLYHLRGDDSFTLVKTHSKRRELEYVINFIQRELDLHGDSLTLDDFAIVAPNIEDYRGLIEELVTQFRWQIAEEANLDPKLTTFIEFILNLNNNYLELQAFEQWISFAQVRQFYQIEDSEDFGFYRQLFNRHQVTNEVGYNFDHKDNHILPLHSQLNDAFTKSSIKNKQDERIPLFNYNSWQHVFFRANINNSFSHGDDLSLYLTTDLAALQTGQNYTNLSKFNSILHDLINYCQFVNQKHSVKAWINFFNNLRLQFFKDDQEINLQFQQILIKFAKLQQKISRKFNQADQVEIEQYVVDKTVWHNLLFYSETQQNNIELFTNSLHFASLKQIAGSSFKYVICMGLTARNFPEKVPANPYDIANFLQVETNIPSAYQRAQHTFLELLTNTKQKLLLTYVGKNSKDQDLLASSIVSDVLEFIRPKLALPKQLLADYPELDLLKTALLKIFYSDPQNPSFIKDLSLGSFARENYGIEQLNLAQNFDEQLAQKILASSAPSYNHAWVEKKGARQQIIAQVPQAESQSLNKQEAGEQSKTTSSQGQLHSSQEQAYSSQGKANSVYGQENQQELLDFGNFQGVLEFYQKVLALASQDPLTVVEAEPDLAKDKVIEISFKDLQTFFTSVYQGASNDPDGRISKFQRLFEYSQELDKNTTYGLADSSQVAGYVYGNVFKLLTAGESLNDFIAKEYLNGGEFRSSLNENKKDQDYIQEIRALEQAVKGKKGIYNLLALDVNKMPSYSQAVELDLTKITEATSYVYLKLSDEFCQNYLALMRQAEQELDFAVSSQFLYQQLVKALEEQAVSGQERSIFLKLAIDYSLLNGDTLVYTRRDLDFTDKLSLKREYRKKVFNSFKDIFSLYVGVKNPQVKQVQITYLVRLKAIQSFEKSYKKLLDEVGELPDTVSCLKKLMLKQANAFFYNFDLQQINGEQKAEVMQGCQKIFTSLIAPYILGKDLLLPLFKSDASGAESFLALLFKQHFEQLDDKEIEILVNTFVEETNLKPFVRKSIPSKSDLEIDLALERIQAVFAIDDYKEVKLPSKAKKAKA</sequence>
<dbReference type="Gene3D" id="3.40.50.300">
    <property type="entry name" value="P-loop containing nucleotide triphosphate hydrolases"/>
    <property type="match status" value="2"/>
</dbReference>
<dbReference type="InterPro" id="IPR027417">
    <property type="entry name" value="P-loop_NTPase"/>
</dbReference>
<evidence type="ECO:0000313" key="3">
    <source>
        <dbReference type="Proteomes" id="UP000265691"/>
    </source>
</evidence>
<dbReference type="SUPFAM" id="SSF52540">
    <property type="entry name" value="P-loop containing nucleoside triphosphate hydrolases"/>
    <property type="match status" value="1"/>
</dbReference>
<protein>
    <recommendedName>
        <fullName evidence="4">Exonuclease V subunit gamma</fullName>
    </recommendedName>
</protein>
<dbReference type="Proteomes" id="UP000265691">
    <property type="component" value="Unassembled WGS sequence"/>
</dbReference>
<keyword evidence="3" id="KW-1185">Reference proteome</keyword>
<gene>
    <name evidence="2" type="ORF">CKF54_07460</name>
</gene>
<dbReference type="EMBL" id="NRHC01000126">
    <property type="protein sequence ID" value="RIY31134.1"/>
    <property type="molecule type" value="Genomic_DNA"/>
</dbReference>
<name>A0A3A1Y533_9GAMM</name>
<accession>A0A3A1Y533</accession>
<proteinExistence type="predicted"/>
<reference evidence="2 3" key="1">
    <citation type="submission" date="2017-08" db="EMBL/GenBank/DDBJ databases">
        <title>Reclassification of Bisgaard taxon 37 and 44.</title>
        <authorList>
            <person name="Christensen H."/>
        </authorList>
    </citation>
    <scope>NUCLEOTIDE SEQUENCE [LARGE SCALE GENOMIC DNA]</scope>
    <source>
        <strain evidence="2 3">B96_3</strain>
    </source>
</reference>
<organism evidence="2 3">
    <name type="scientific">Psittacicella hinzii</name>
    <dbReference type="NCBI Taxonomy" id="2028575"/>
    <lineage>
        <taxon>Bacteria</taxon>
        <taxon>Pseudomonadati</taxon>
        <taxon>Pseudomonadota</taxon>
        <taxon>Gammaproteobacteria</taxon>
        <taxon>Pasteurellales</taxon>
        <taxon>Psittacicellaceae</taxon>
        <taxon>Psittacicella</taxon>
    </lineage>
</organism>
<evidence type="ECO:0008006" key="4">
    <source>
        <dbReference type="Google" id="ProtNLM"/>
    </source>
</evidence>